<evidence type="ECO:0000256" key="3">
    <source>
        <dbReference type="ARBA" id="ARBA00022777"/>
    </source>
</evidence>
<evidence type="ECO:0000256" key="2">
    <source>
        <dbReference type="ARBA" id="ARBA00022679"/>
    </source>
</evidence>
<dbReference type="AlphaFoldDB" id="A0A1G9NGP9"/>
<accession>A0A1G9NGP9</accession>
<dbReference type="RefSeq" id="WP_090699504.1">
    <property type="nucleotide sequence ID" value="NZ_FNHH01000003.1"/>
</dbReference>
<dbReference type="InterPro" id="IPR012893">
    <property type="entry name" value="HipA-like_C"/>
</dbReference>
<keyword evidence="2" id="KW-0808">Transferase</keyword>
<keyword evidence="6" id="KW-1185">Reference proteome</keyword>
<dbReference type="GO" id="GO:0004674">
    <property type="term" value="F:protein serine/threonine kinase activity"/>
    <property type="evidence" value="ECO:0007669"/>
    <property type="project" value="TreeGrafter"/>
</dbReference>
<organism evidence="5 6">
    <name type="scientific">Daejeonella rubra</name>
    <dbReference type="NCBI Taxonomy" id="990371"/>
    <lineage>
        <taxon>Bacteria</taxon>
        <taxon>Pseudomonadati</taxon>
        <taxon>Bacteroidota</taxon>
        <taxon>Sphingobacteriia</taxon>
        <taxon>Sphingobacteriales</taxon>
        <taxon>Sphingobacteriaceae</taxon>
        <taxon>Daejeonella</taxon>
    </lineage>
</organism>
<proteinExistence type="inferred from homology"/>
<keyword evidence="3 5" id="KW-0418">Kinase</keyword>
<gene>
    <name evidence="5" type="ORF">SAMN05421813_10331</name>
</gene>
<evidence type="ECO:0000256" key="1">
    <source>
        <dbReference type="ARBA" id="ARBA00010164"/>
    </source>
</evidence>
<dbReference type="InterPro" id="IPR052028">
    <property type="entry name" value="HipA_Ser/Thr_kinase"/>
</dbReference>
<dbReference type="Gene3D" id="1.10.1070.20">
    <property type="match status" value="1"/>
</dbReference>
<dbReference type="OrthoDB" id="9805913at2"/>
<dbReference type="EMBL" id="FNHH01000003">
    <property type="protein sequence ID" value="SDL85742.1"/>
    <property type="molecule type" value="Genomic_DNA"/>
</dbReference>
<name>A0A1G9NGP9_9SPHI</name>
<dbReference type="STRING" id="990371.SAMN05421813_10331"/>
<evidence type="ECO:0000313" key="6">
    <source>
        <dbReference type="Proteomes" id="UP000199226"/>
    </source>
</evidence>
<feature type="domain" description="HipA-like C-terminal" evidence="4">
    <location>
        <begin position="181"/>
        <end position="392"/>
    </location>
</feature>
<evidence type="ECO:0000259" key="4">
    <source>
        <dbReference type="Pfam" id="PF07804"/>
    </source>
</evidence>
<dbReference type="PANTHER" id="PTHR37419">
    <property type="entry name" value="SERINE/THREONINE-PROTEIN KINASE TOXIN HIPA"/>
    <property type="match status" value="1"/>
</dbReference>
<reference evidence="6" key="1">
    <citation type="submission" date="2016-10" db="EMBL/GenBank/DDBJ databases">
        <authorList>
            <person name="Varghese N."/>
            <person name="Submissions S."/>
        </authorList>
    </citation>
    <scope>NUCLEOTIDE SEQUENCE [LARGE SCALE GENOMIC DNA]</scope>
    <source>
        <strain evidence="6">DSM 24536</strain>
    </source>
</reference>
<comment type="similarity">
    <text evidence="1">Belongs to the HipA Ser/Thr kinase family.</text>
</comment>
<dbReference type="PANTHER" id="PTHR37419:SF8">
    <property type="entry name" value="TOXIN YJJJ"/>
    <property type="match status" value="1"/>
</dbReference>
<dbReference type="Pfam" id="PF07804">
    <property type="entry name" value="HipA_C"/>
    <property type="match status" value="1"/>
</dbReference>
<protein>
    <submittedName>
        <fullName evidence="5">Serine/threonine-protein kinase HipA</fullName>
    </submittedName>
</protein>
<evidence type="ECO:0000313" key="5">
    <source>
        <dbReference type="EMBL" id="SDL85742.1"/>
    </source>
</evidence>
<sequence length="418" mass="47656">MAKKIFVYADWHGLQGAILIGLLTAETVRGKEIFSFEYTREWLESPHSQYLDPDLQLFPGRQFLRDEKPNFGMFLDSSPDRWGRVLMKRREAILARQDGRKAETLYESDFLLGVFDGSRMGGLRFKTEEEGHFLSFEEGLAAPPWMNLRDLEYASLQLEKDDAGSDEEDLKWLNMLISPGSSLGGARPKANVRDKDGNLWIAKFPSNSDELDIGAWEMVVHELAASSGIRVAPAMLQKYTAKHHTFLIKRFDRIGLSKRIHFASAMTLLGYRDGADHHEGVSYLDLAALIQQRCENINENLKELWKRIIFNIMVRNTDDHLRNHGFLLYPDGWGLSPAYDMNAVSTGTGLTLNISENDNSLSLELALEVAKYFRIKPKEASAMIDDMKKSISNWRQIASQYKLSNRELDAMSEAFYAE</sequence>
<dbReference type="Proteomes" id="UP000199226">
    <property type="component" value="Unassembled WGS sequence"/>
</dbReference>
<dbReference type="GO" id="GO:0005829">
    <property type="term" value="C:cytosol"/>
    <property type="evidence" value="ECO:0007669"/>
    <property type="project" value="TreeGrafter"/>
</dbReference>